<proteinExistence type="predicted"/>
<evidence type="ECO:0000313" key="7">
    <source>
        <dbReference type="WBParaSite" id="nRc.2.0.1.t24956-RA"/>
    </source>
</evidence>
<protein>
    <submittedName>
        <fullName evidence="7">Zinc finger PHD-type domain-containing protein</fullName>
    </submittedName>
</protein>
<dbReference type="SUPFAM" id="SSF57903">
    <property type="entry name" value="FYVE/PHD zinc finger"/>
    <property type="match status" value="1"/>
</dbReference>
<name>A0A915JEQ0_ROMCU</name>
<dbReference type="GO" id="GO:0008270">
    <property type="term" value="F:zinc ion binding"/>
    <property type="evidence" value="ECO:0007669"/>
    <property type="project" value="UniProtKB-KW"/>
</dbReference>
<organism evidence="6 7">
    <name type="scientific">Romanomermis culicivorax</name>
    <name type="common">Nematode worm</name>
    <dbReference type="NCBI Taxonomy" id="13658"/>
    <lineage>
        <taxon>Eukaryota</taxon>
        <taxon>Metazoa</taxon>
        <taxon>Ecdysozoa</taxon>
        <taxon>Nematoda</taxon>
        <taxon>Enoplea</taxon>
        <taxon>Dorylaimia</taxon>
        <taxon>Mermithida</taxon>
        <taxon>Mermithoidea</taxon>
        <taxon>Mermithidae</taxon>
        <taxon>Romanomermis</taxon>
    </lineage>
</organism>
<evidence type="ECO:0000259" key="5">
    <source>
        <dbReference type="SMART" id="SM00249"/>
    </source>
</evidence>
<dbReference type="InterPro" id="IPR001965">
    <property type="entry name" value="Znf_PHD"/>
</dbReference>
<dbReference type="InterPro" id="IPR011011">
    <property type="entry name" value="Znf_FYVE_PHD"/>
</dbReference>
<dbReference type="WBParaSite" id="nRc.2.0.1.t24956-RA">
    <property type="protein sequence ID" value="nRc.2.0.1.t24956-RA"/>
    <property type="gene ID" value="nRc.2.0.1.g24956"/>
</dbReference>
<accession>A0A915JEQ0</accession>
<keyword evidence="1" id="KW-0479">Metal-binding</keyword>
<keyword evidence="2" id="KW-0863">Zinc-finger</keyword>
<dbReference type="Proteomes" id="UP000887565">
    <property type="component" value="Unplaced"/>
</dbReference>
<evidence type="ECO:0000256" key="3">
    <source>
        <dbReference type="ARBA" id="ARBA00022833"/>
    </source>
</evidence>
<dbReference type="AlphaFoldDB" id="A0A915JEQ0"/>
<dbReference type="InterPro" id="IPR013083">
    <property type="entry name" value="Znf_RING/FYVE/PHD"/>
</dbReference>
<feature type="region of interest" description="Disordered" evidence="4">
    <location>
        <begin position="1"/>
        <end position="47"/>
    </location>
</feature>
<dbReference type="InterPro" id="IPR019787">
    <property type="entry name" value="Znf_PHD-finger"/>
</dbReference>
<evidence type="ECO:0000256" key="2">
    <source>
        <dbReference type="ARBA" id="ARBA00022771"/>
    </source>
</evidence>
<evidence type="ECO:0000313" key="6">
    <source>
        <dbReference type="Proteomes" id="UP000887565"/>
    </source>
</evidence>
<evidence type="ECO:0000256" key="1">
    <source>
        <dbReference type="ARBA" id="ARBA00022723"/>
    </source>
</evidence>
<dbReference type="Gene3D" id="3.30.40.10">
    <property type="entry name" value="Zinc/RING finger domain, C3HC4 (zinc finger)"/>
    <property type="match status" value="1"/>
</dbReference>
<dbReference type="Pfam" id="PF00628">
    <property type="entry name" value="PHD"/>
    <property type="match status" value="1"/>
</dbReference>
<dbReference type="SMART" id="SM00249">
    <property type="entry name" value="PHD"/>
    <property type="match status" value="1"/>
</dbReference>
<feature type="domain" description="Zinc finger PHD-type" evidence="5">
    <location>
        <begin position="50"/>
        <end position="110"/>
    </location>
</feature>
<keyword evidence="6" id="KW-1185">Reference proteome</keyword>
<sequence length="220" mass="24520">MPSQTSTTSKRSIRQSSSTTAWKRGEKCSIKNSASTPNQQKLSENSSDCPCNICSKLVTDDNPSAIQCDLCRSWSHSECLDLPGSFFSIFNSDTYTKANFMFPYICGNCAPTFRNLAAKMSNLDARLSAVEAKLSDNAPSQPNMPPRFISSSFQPENITQNLTGLNIEMLIRDGIERESRKANAMLFGLREDEHNDFQSIKKIINDHCDNDDLKADDVIK</sequence>
<reference evidence="7" key="1">
    <citation type="submission" date="2022-11" db="UniProtKB">
        <authorList>
            <consortium name="WormBaseParasite"/>
        </authorList>
    </citation>
    <scope>IDENTIFICATION</scope>
</reference>
<feature type="compositionally biased region" description="Polar residues" evidence="4">
    <location>
        <begin position="30"/>
        <end position="47"/>
    </location>
</feature>
<feature type="compositionally biased region" description="Polar residues" evidence="4">
    <location>
        <begin position="1"/>
        <end position="21"/>
    </location>
</feature>
<keyword evidence="3" id="KW-0862">Zinc</keyword>
<evidence type="ECO:0000256" key="4">
    <source>
        <dbReference type="SAM" id="MobiDB-lite"/>
    </source>
</evidence>